<dbReference type="OrthoDB" id="2942224at2759"/>
<dbReference type="EMBL" id="JACAZE010000004">
    <property type="protein sequence ID" value="KAF7318331.1"/>
    <property type="molecule type" value="Genomic_DNA"/>
</dbReference>
<evidence type="ECO:0000313" key="2">
    <source>
        <dbReference type="Proteomes" id="UP000613580"/>
    </source>
</evidence>
<dbReference type="SUPFAM" id="SSF52047">
    <property type="entry name" value="RNI-like"/>
    <property type="match status" value="1"/>
</dbReference>
<organism evidence="1 2">
    <name type="scientific">Mycena chlorophos</name>
    <name type="common">Agaric fungus</name>
    <name type="synonym">Agaricus chlorophos</name>
    <dbReference type="NCBI Taxonomy" id="658473"/>
    <lineage>
        <taxon>Eukaryota</taxon>
        <taxon>Fungi</taxon>
        <taxon>Dikarya</taxon>
        <taxon>Basidiomycota</taxon>
        <taxon>Agaricomycotina</taxon>
        <taxon>Agaricomycetes</taxon>
        <taxon>Agaricomycetidae</taxon>
        <taxon>Agaricales</taxon>
        <taxon>Marasmiineae</taxon>
        <taxon>Mycenaceae</taxon>
        <taxon>Mycena</taxon>
    </lineage>
</organism>
<protein>
    <submittedName>
        <fullName evidence="1">Uncharacterized protein</fullName>
    </submittedName>
</protein>
<sequence length="434" mass="48728">MAMVHIWSNIPTEIGLQIAYHNADDLQTLLAMSLSSRAMRNVSIEPLFSTLHFSSQEDFGRWLAMLRHRPSLVSAARRVKLSLSLQEAPSSDIPSMINVVEVEWSANRPWDSKIAGSYMAQLFPRATRLSLMHQQFRHLAEISYLVRSCSLPLVSLTIRNTSVSEDANARPPNELGAAGVPVDLAALAELTLHSNAANFDSNGQNSLGRLLSMHPPQLRTLKLYATNMFQPCAMMTMILLLRTSASTLTHLDIDPNRHPRQNPLFNVAIMAIPQLSVLLELTIHLTPLNTVPSSDIISSRGQSESFFLSLGPMPSLATLHFVIRIPSGQRPPEMDYNALNDVFSFRPLALREDTLKARFRALEHVEWVFCVHASVLRGNGSVERQRVKLKMGYKTNMERRLRARLLQLSTPEEVVGRGSIAWRDSENRAILWED</sequence>
<proteinExistence type="predicted"/>
<dbReference type="AlphaFoldDB" id="A0A8H6WIN5"/>
<evidence type="ECO:0000313" key="1">
    <source>
        <dbReference type="EMBL" id="KAF7318331.1"/>
    </source>
</evidence>
<accession>A0A8H6WIN5</accession>
<dbReference type="Proteomes" id="UP000613580">
    <property type="component" value="Unassembled WGS sequence"/>
</dbReference>
<keyword evidence="2" id="KW-1185">Reference proteome</keyword>
<gene>
    <name evidence="1" type="ORF">HMN09_00341900</name>
</gene>
<reference evidence="1" key="1">
    <citation type="submission" date="2020-05" db="EMBL/GenBank/DDBJ databases">
        <title>Mycena genomes resolve the evolution of fungal bioluminescence.</title>
        <authorList>
            <person name="Tsai I.J."/>
        </authorList>
    </citation>
    <scope>NUCLEOTIDE SEQUENCE</scope>
    <source>
        <strain evidence="1">110903Hualien_Pintung</strain>
    </source>
</reference>
<comment type="caution">
    <text evidence="1">The sequence shown here is derived from an EMBL/GenBank/DDBJ whole genome shotgun (WGS) entry which is preliminary data.</text>
</comment>
<name>A0A8H6WIN5_MYCCL</name>